<gene>
    <name evidence="2" type="ORF">PV09_00634</name>
</gene>
<evidence type="ECO:0000313" key="3">
    <source>
        <dbReference type="Proteomes" id="UP000053259"/>
    </source>
</evidence>
<dbReference type="GeneID" id="27308607"/>
<dbReference type="Proteomes" id="UP000053259">
    <property type="component" value="Unassembled WGS sequence"/>
</dbReference>
<name>A0A0D2BBH6_9PEZI</name>
<dbReference type="HOGENOM" id="CLU_518958_0_0_1"/>
<evidence type="ECO:0000256" key="1">
    <source>
        <dbReference type="SAM" id="MobiDB-lite"/>
    </source>
</evidence>
<dbReference type="InParanoid" id="A0A0D2BBH6"/>
<accession>A0A0D2BBH6</accession>
<dbReference type="EMBL" id="KN847530">
    <property type="protein sequence ID" value="KIW08684.1"/>
    <property type="molecule type" value="Genomic_DNA"/>
</dbReference>
<feature type="region of interest" description="Disordered" evidence="1">
    <location>
        <begin position="328"/>
        <end position="347"/>
    </location>
</feature>
<proteinExistence type="predicted"/>
<dbReference type="AlphaFoldDB" id="A0A0D2BBH6"/>
<evidence type="ECO:0000313" key="2">
    <source>
        <dbReference type="EMBL" id="KIW08684.1"/>
    </source>
</evidence>
<sequence length="525" mass="58733">MASFASTNLRLKSNQVQPRDETIFVSELSFLELDGYKFAIDQMHLIMSRYPSKSELYLHNVQAPDLHDYLAWKAVSHMAVLNRFNVQNAVDAHTQLLGEIKLGGHSRDTTGMLPRHSYTAQEQADPLAVEAALILMTMSFEASCSSGFIHPYNFSMPTNAKSAERPPSPVFPVPEDLPLPKGSDAFLLNPVLEDIQKRWVRGICKEDQIREVVKKDKYGGRYVTRKTIYVVDGEEFIDVLPHRQAGTVSASIRHSPTPSRSSLRFADHSVVPIPSKELRSRKRPLDSGISLDDKFEGSPHKHMRSNFNHDVPSSSIFRPSVNYHKAANVSTNTSNASSRSTSSGSHVSIKDVDNLRAVLDPVAMDSVMGAFGSTGQVLEPVPQTDGEKLVSSSGMGRSKRRRAPPPPLNLVRPTTSRDSRRTPPSMSRTPVGTTQNPSASRTTHKKSKYVPTTPNPQRWTAQELYHLNGLARLGLHPRELHPKMLEQFPDKQRSLHAIKDRRDKMARNKELQGKMPDYQARYGHI</sequence>
<organism evidence="2 3">
    <name type="scientific">Verruconis gallopava</name>
    <dbReference type="NCBI Taxonomy" id="253628"/>
    <lineage>
        <taxon>Eukaryota</taxon>
        <taxon>Fungi</taxon>
        <taxon>Dikarya</taxon>
        <taxon>Ascomycota</taxon>
        <taxon>Pezizomycotina</taxon>
        <taxon>Dothideomycetes</taxon>
        <taxon>Pleosporomycetidae</taxon>
        <taxon>Venturiales</taxon>
        <taxon>Sympoventuriaceae</taxon>
        <taxon>Verruconis</taxon>
    </lineage>
</organism>
<keyword evidence="3" id="KW-1185">Reference proteome</keyword>
<protein>
    <submittedName>
        <fullName evidence="2">Uncharacterized protein</fullName>
    </submittedName>
</protein>
<dbReference type="VEuPathDB" id="FungiDB:PV09_00634"/>
<feature type="region of interest" description="Disordered" evidence="1">
    <location>
        <begin position="374"/>
        <end position="457"/>
    </location>
</feature>
<feature type="compositionally biased region" description="Polar residues" evidence="1">
    <location>
        <begin position="431"/>
        <end position="441"/>
    </location>
</feature>
<dbReference type="RefSeq" id="XP_016218553.1">
    <property type="nucleotide sequence ID" value="XM_016353400.1"/>
</dbReference>
<reference evidence="2 3" key="1">
    <citation type="submission" date="2015-01" db="EMBL/GenBank/DDBJ databases">
        <title>The Genome Sequence of Ochroconis gallopava CBS43764.</title>
        <authorList>
            <consortium name="The Broad Institute Genomics Platform"/>
            <person name="Cuomo C."/>
            <person name="de Hoog S."/>
            <person name="Gorbushina A."/>
            <person name="Stielow B."/>
            <person name="Teixiera M."/>
            <person name="Abouelleil A."/>
            <person name="Chapman S.B."/>
            <person name="Priest M."/>
            <person name="Young S.K."/>
            <person name="Wortman J."/>
            <person name="Nusbaum C."/>
            <person name="Birren B."/>
        </authorList>
    </citation>
    <scope>NUCLEOTIDE SEQUENCE [LARGE SCALE GENOMIC DNA]</scope>
    <source>
        <strain evidence="2 3">CBS 43764</strain>
    </source>
</reference>